<feature type="compositionally biased region" description="Basic and acidic residues" evidence="1">
    <location>
        <begin position="81"/>
        <end position="99"/>
    </location>
</feature>
<accession>A0A0C9U422</accession>
<dbReference type="HOGENOM" id="CLU_043854_0_0_1"/>
<dbReference type="AlphaFoldDB" id="A0A0C9U422"/>
<dbReference type="Proteomes" id="UP000054279">
    <property type="component" value="Unassembled WGS sequence"/>
</dbReference>
<protein>
    <submittedName>
        <fullName evidence="2">Uncharacterized protein</fullName>
    </submittedName>
</protein>
<gene>
    <name evidence="2" type="ORF">M422DRAFT_259787</name>
</gene>
<dbReference type="EMBL" id="KN837167">
    <property type="protein sequence ID" value="KIJ37688.1"/>
    <property type="molecule type" value="Genomic_DNA"/>
</dbReference>
<keyword evidence="3" id="KW-1185">Reference proteome</keyword>
<feature type="compositionally biased region" description="Gly residues" evidence="1">
    <location>
        <begin position="456"/>
        <end position="474"/>
    </location>
</feature>
<evidence type="ECO:0000256" key="1">
    <source>
        <dbReference type="SAM" id="MobiDB-lite"/>
    </source>
</evidence>
<evidence type="ECO:0000313" key="3">
    <source>
        <dbReference type="Proteomes" id="UP000054279"/>
    </source>
</evidence>
<name>A0A0C9U422_SPHS4</name>
<evidence type="ECO:0000313" key="2">
    <source>
        <dbReference type="EMBL" id="KIJ37688.1"/>
    </source>
</evidence>
<feature type="region of interest" description="Disordered" evidence="1">
    <location>
        <begin position="1"/>
        <end position="145"/>
    </location>
</feature>
<feature type="region of interest" description="Disordered" evidence="1">
    <location>
        <begin position="439"/>
        <end position="488"/>
    </location>
</feature>
<organism evidence="2 3">
    <name type="scientific">Sphaerobolus stellatus (strain SS14)</name>
    <dbReference type="NCBI Taxonomy" id="990650"/>
    <lineage>
        <taxon>Eukaryota</taxon>
        <taxon>Fungi</taxon>
        <taxon>Dikarya</taxon>
        <taxon>Basidiomycota</taxon>
        <taxon>Agaricomycotina</taxon>
        <taxon>Agaricomycetes</taxon>
        <taxon>Phallomycetidae</taxon>
        <taxon>Geastrales</taxon>
        <taxon>Sphaerobolaceae</taxon>
        <taxon>Sphaerobolus</taxon>
    </lineage>
</organism>
<feature type="compositionally biased region" description="Pro residues" evidence="1">
    <location>
        <begin position="54"/>
        <end position="64"/>
    </location>
</feature>
<feature type="compositionally biased region" description="Polar residues" evidence="1">
    <location>
        <begin position="10"/>
        <end position="20"/>
    </location>
</feature>
<sequence length="488" mass="53854">MEPPPLPTFSLFQATHQNGPSIKIGVTRPATSPLKRDEPSVRRHLDEDTDMAEPPSPSPSPSPSPHREPSHPILGRTASPELDKQPEADKDKGKERHVPTPEPNLAPTSSSRQPGAHRPPTRSPSTSPSPEPRKGQSRGTAQGDKLSPYIFAQLADTSYDTATTREFDYAGKIYIPDTSEGRLLQIPADERPRIIGITREKLEKALDNDYKVSFPEYPWHKVYAQLVNGNLTTPTAFLVQTLEDIVALAFDHGTATRVDVCPGAPDLTESLAPPRSPRYRERFYPFAQAIPPKYLHFALTGIALEPDEHGINDRRIANELCNILIKEAEFHKFVDKHSDIIPTTWDPDDDSDESFENIRRRLVLQQLEVKGFMHKGIPIHNIYLPVATTAPNMAEDLLKAIKKIKFKTTKGLGTLANPFLCGTCKSIDHPEASCAYTKFEGWPTKRPGPPPTRGGYSRGYGGSRGGGGRGGRGGYRGERGRGAYNTSL</sequence>
<reference evidence="2 3" key="1">
    <citation type="submission" date="2014-06" db="EMBL/GenBank/DDBJ databases">
        <title>Evolutionary Origins and Diversification of the Mycorrhizal Mutualists.</title>
        <authorList>
            <consortium name="DOE Joint Genome Institute"/>
            <consortium name="Mycorrhizal Genomics Consortium"/>
            <person name="Kohler A."/>
            <person name="Kuo A."/>
            <person name="Nagy L.G."/>
            <person name="Floudas D."/>
            <person name="Copeland A."/>
            <person name="Barry K.W."/>
            <person name="Cichocki N."/>
            <person name="Veneault-Fourrey C."/>
            <person name="LaButti K."/>
            <person name="Lindquist E.A."/>
            <person name="Lipzen A."/>
            <person name="Lundell T."/>
            <person name="Morin E."/>
            <person name="Murat C."/>
            <person name="Riley R."/>
            <person name="Ohm R."/>
            <person name="Sun H."/>
            <person name="Tunlid A."/>
            <person name="Henrissat B."/>
            <person name="Grigoriev I.V."/>
            <person name="Hibbett D.S."/>
            <person name="Martin F."/>
        </authorList>
    </citation>
    <scope>NUCLEOTIDE SEQUENCE [LARGE SCALE GENOMIC DNA]</scope>
    <source>
        <strain evidence="2 3">SS14</strain>
    </source>
</reference>
<proteinExistence type="predicted"/>
<feature type="compositionally biased region" description="Basic and acidic residues" evidence="1">
    <location>
        <begin position="34"/>
        <end position="46"/>
    </location>
</feature>